<evidence type="ECO:0000313" key="2">
    <source>
        <dbReference type="EMBL" id="OLZ48271.1"/>
    </source>
</evidence>
<sequence>MLGAVALLIVVAAVITAVVVLGAGPAALVAQPRDTAPAALGERELCGIELVMYVETDQDLTATAEKLREDPKARRVLTETKQQAYERFKEMFANRPELLGQTSPDSLPAVVHLVPVAGTDPEAWAADLRQRFPEAEKVDVLDPAPIAARMKVTPPPCPPSGER</sequence>
<dbReference type="Pfam" id="PF18075">
    <property type="entry name" value="FtsX_ECD"/>
    <property type="match status" value="1"/>
</dbReference>
<dbReference type="Proteomes" id="UP000187486">
    <property type="component" value="Unassembled WGS sequence"/>
</dbReference>
<accession>A0A1R0KND5</accession>
<dbReference type="Gene3D" id="3.30.70.3040">
    <property type="match status" value="1"/>
</dbReference>
<dbReference type="InterPro" id="IPR040690">
    <property type="entry name" value="FtsX_ECD"/>
</dbReference>
<keyword evidence="3" id="KW-1185">Reference proteome</keyword>
<dbReference type="AlphaFoldDB" id="A0A1R0KND5"/>
<organism evidence="2 3">
    <name type="scientific">Amycolatopsis coloradensis</name>
    <dbReference type="NCBI Taxonomy" id="76021"/>
    <lineage>
        <taxon>Bacteria</taxon>
        <taxon>Bacillati</taxon>
        <taxon>Actinomycetota</taxon>
        <taxon>Actinomycetes</taxon>
        <taxon>Pseudonocardiales</taxon>
        <taxon>Pseudonocardiaceae</taxon>
        <taxon>Amycolatopsis</taxon>
    </lineage>
</organism>
<dbReference type="EMBL" id="MQUQ01000014">
    <property type="protein sequence ID" value="OLZ48271.1"/>
    <property type="molecule type" value="Genomic_DNA"/>
</dbReference>
<gene>
    <name evidence="2" type="ORF">BS329_24460</name>
</gene>
<feature type="domain" description="FtsX extracellular" evidence="1">
    <location>
        <begin position="56"/>
        <end position="129"/>
    </location>
</feature>
<evidence type="ECO:0000259" key="1">
    <source>
        <dbReference type="Pfam" id="PF18075"/>
    </source>
</evidence>
<protein>
    <recommendedName>
        <fullName evidence="1">FtsX extracellular domain-containing protein</fullName>
    </recommendedName>
</protein>
<name>A0A1R0KND5_9PSEU</name>
<reference evidence="2 3" key="1">
    <citation type="submission" date="2016-01" db="EMBL/GenBank/DDBJ databases">
        <title>Amycolatopsis coloradensis genome sequencing and assembly.</title>
        <authorList>
            <person name="Mayilraj S."/>
        </authorList>
    </citation>
    <scope>NUCLEOTIDE SEQUENCE [LARGE SCALE GENOMIC DNA]</scope>
    <source>
        <strain evidence="2 3">DSM 44225</strain>
    </source>
</reference>
<proteinExistence type="predicted"/>
<comment type="caution">
    <text evidence="2">The sequence shown here is derived from an EMBL/GenBank/DDBJ whole genome shotgun (WGS) entry which is preliminary data.</text>
</comment>
<evidence type="ECO:0000313" key="3">
    <source>
        <dbReference type="Proteomes" id="UP000187486"/>
    </source>
</evidence>
<dbReference type="STRING" id="76021.BS329_24460"/>